<keyword evidence="4" id="KW-1185">Reference proteome</keyword>
<dbReference type="InterPro" id="IPR017972">
    <property type="entry name" value="Cyt_P450_CS"/>
</dbReference>
<dbReference type="Pfam" id="PF00067">
    <property type="entry name" value="p450"/>
    <property type="match status" value="1"/>
</dbReference>
<dbReference type="EMBL" id="BAAABW010000021">
    <property type="protein sequence ID" value="GAA0357709.1"/>
    <property type="molecule type" value="Genomic_DNA"/>
</dbReference>
<dbReference type="SUPFAM" id="SSF48264">
    <property type="entry name" value="Cytochrome P450"/>
    <property type="match status" value="1"/>
</dbReference>
<evidence type="ECO:0000256" key="2">
    <source>
        <dbReference type="RuleBase" id="RU000461"/>
    </source>
</evidence>
<dbReference type="RefSeq" id="WP_344119329.1">
    <property type="nucleotide sequence ID" value="NZ_BAAABW010000021.1"/>
</dbReference>
<keyword evidence="2" id="KW-0408">Iron</keyword>
<keyword evidence="2" id="KW-0349">Heme</keyword>
<keyword evidence="2" id="KW-0503">Monooxygenase</keyword>
<protein>
    <submittedName>
        <fullName evidence="3">Cytochrome P450</fullName>
    </submittedName>
</protein>
<evidence type="ECO:0000313" key="4">
    <source>
        <dbReference type="Proteomes" id="UP001500063"/>
    </source>
</evidence>
<sequence>MIDPEIFGHNKQEFIEDPYPFYAQMRSNQPIFRSPRFDGAWMLFRHRDMIRLAIDPRLSSSRARLPAAKIPVPCRAEFEDMFTAFERWMAFKDGGCHRQRRRQAVWALAYLTEEHLTPLVREVAGQLRQQLKAEPAVDVMGSFAEPLPALVIAELLRAPASMAPVLKGWADDIADLYGSTDLRVEDIRRIQGSALHLLDYLRSLATTGDPASILAHIQAHSVDGYRPSQDQAIALCIQLMFAGMEPTRYLVGNAVRALNQHPGQLDLLRRQPNLMPGAVDEFLRYDTPVQFTARTAATSFTYEGHRISAGDPVLFYTASAHRDPEAWDRPDDLDITRSPNPHLGFGRGPHYCLGSTFARVVCQEALSVLLDEFPVLQLHRPQALDWNTNLGFRGYRSLYLTRGDPVMAAAP</sequence>
<dbReference type="Gene3D" id="1.10.630.10">
    <property type="entry name" value="Cytochrome P450"/>
    <property type="match status" value="1"/>
</dbReference>
<keyword evidence="2" id="KW-0479">Metal-binding</keyword>
<gene>
    <name evidence="3" type="ORF">GCM10010319_38700</name>
</gene>
<name>A0ABN0X8A9_9ACTN</name>
<keyword evidence="2" id="KW-0560">Oxidoreductase</keyword>
<dbReference type="InterPro" id="IPR002397">
    <property type="entry name" value="Cyt_P450_B"/>
</dbReference>
<evidence type="ECO:0000256" key="1">
    <source>
        <dbReference type="ARBA" id="ARBA00010617"/>
    </source>
</evidence>
<evidence type="ECO:0000313" key="3">
    <source>
        <dbReference type="EMBL" id="GAA0357709.1"/>
    </source>
</evidence>
<comment type="caution">
    <text evidence="3">The sequence shown here is derived from an EMBL/GenBank/DDBJ whole genome shotgun (WGS) entry which is preliminary data.</text>
</comment>
<proteinExistence type="inferred from homology"/>
<dbReference type="PRINTS" id="PR00359">
    <property type="entry name" value="BP450"/>
</dbReference>
<dbReference type="PANTHER" id="PTHR46696:SF1">
    <property type="entry name" value="CYTOCHROME P450 YJIB-RELATED"/>
    <property type="match status" value="1"/>
</dbReference>
<dbReference type="InterPro" id="IPR001128">
    <property type="entry name" value="Cyt_P450"/>
</dbReference>
<dbReference type="Proteomes" id="UP001500063">
    <property type="component" value="Unassembled WGS sequence"/>
</dbReference>
<accession>A0ABN0X8A9</accession>
<dbReference type="InterPro" id="IPR036396">
    <property type="entry name" value="Cyt_P450_sf"/>
</dbReference>
<organism evidence="3 4">
    <name type="scientific">Streptomyces blastmyceticus</name>
    <dbReference type="NCBI Taxonomy" id="68180"/>
    <lineage>
        <taxon>Bacteria</taxon>
        <taxon>Bacillati</taxon>
        <taxon>Actinomycetota</taxon>
        <taxon>Actinomycetes</taxon>
        <taxon>Kitasatosporales</taxon>
        <taxon>Streptomycetaceae</taxon>
        <taxon>Streptomyces</taxon>
    </lineage>
</organism>
<dbReference type="PANTHER" id="PTHR46696">
    <property type="entry name" value="P450, PUTATIVE (EUROFUNG)-RELATED"/>
    <property type="match status" value="1"/>
</dbReference>
<dbReference type="PROSITE" id="PS00086">
    <property type="entry name" value="CYTOCHROME_P450"/>
    <property type="match status" value="1"/>
</dbReference>
<comment type="similarity">
    <text evidence="1 2">Belongs to the cytochrome P450 family.</text>
</comment>
<reference evidence="3 4" key="1">
    <citation type="journal article" date="2019" name="Int. J. Syst. Evol. Microbiol.">
        <title>The Global Catalogue of Microorganisms (GCM) 10K type strain sequencing project: providing services to taxonomists for standard genome sequencing and annotation.</title>
        <authorList>
            <consortium name="The Broad Institute Genomics Platform"/>
            <consortium name="The Broad Institute Genome Sequencing Center for Infectious Disease"/>
            <person name="Wu L."/>
            <person name="Ma J."/>
        </authorList>
    </citation>
    <scope>NUCLEOTIDE SEQUENCE [LARGE SCALE GENOMIC DNA]</scope>
    <source>
        <strain evidence="3 4">JCM 4565</strain>
    </source>
</reference>